<protein>
    <recommendedName>
        <fullName evidence="1">Fibrinogen C-terminal domain-containing protein</fullName>
    </recommendedName>
</protein>
<sequence>MQRHTNPPVHLSLGNLLLFHPAEYPRYCYEMLMGSGVQARDGVYLIKPGDYPILAYCVDFNCTCIEYKFTTMDRDNDNYFQNCAELKFWGVAGGGWRYDACAGANLNRRNVIYWQKDCNKEHPCKYAWMMVKPSDTVMVVRTGDCTKDEL</sequence>
<evidence type="ECO:0000313" key="2">
    <source>
        <dbReference type="Ensembl" id="ENSOTSP00005017159.2"/>
    </source>
</evidence>
<dbReference type="SUPFAM" id="SSF56496">
    <property type="entry name" value="Fibrinogen C-terminal domain-like"/>
    <property type="match status" value="1"/>
</dbReference>
<reference evidence="2" key="2">
    <citation type="submission" date="2025-09" db="UniProtKB">
        <authorList>
            <consortium name="Ensembl"/>
        </authorList>
    </citation>
    <scope>IDENTIFICATION</scope>
</reference>
<proteinExistence type="predicted"/>
<reference evidence="2" key="1">
    <citation type="submission" date="2025-08" db="UniProtKB">
        <authorList>
            <consortium name="Ensembl"/>
        </authorList>
    </citation>
    <scope>IDENTIFICATION</scope>
</reference>
<dbReference type="Ensembl" id="ENSOTST00005018678.2">
    <property type="protein sequence ID" value="ENSOTSP00005017159.2"/>
    <property type="gene ID" value="ENSOTSG00005008458.2"/>
</dbReference>
<dbReference type="Pfam" id="PF00147">
    <property type="entry name" value="Fibrinogen_C"/>
    <property type="match status" value="1"/>
</dbReference>
<organism evidence="2 3">
    <name type="scientific">Oncorhynchus tshawytscha</name>
    <name type="common">Chinook salmon</name>
    <name type="synonym">Salmo tshawytscha</name>
    <dbReference type="NCBI Taxonomy" id="74940"/>
    <lineage>
        <taxon>Eukaryota</taxon>
        <taxon>Metazoa</taxon>
        <taxon>Chordata</taxon>
        <taxon>Craniata</taxon>
        <taxon>Vertebrata</taxon>
        <taxon>Euteleostomi</taxon>
        <taxon>Actinopterygii</taxon>
        <taxon>Neopterygii</taxon>
        <taxon>Teleostei</taxon>
        <taxon>Protacanthopterygii</taxon>
        <taxon>Salmoniformes</taxon>
        <taxon>Salmonidae</taxon>
        <taxon>Salmoninae</taxon>
        <taxon>Oncorhynchus</taxon>
    </lineage>
</organism>
<dbReference type="Gene3D" id="4.10.530.10">
    <property type="entry name" value="Gamma-fibrinogen Carboxyl Terminal Fragment, domain 2"/>
    <property type="match status" value="1"/>
</dbReference>
<dbReference type="GeneTree" id="ENSGT00940000164423"/>
<accession>A0A8C8D1Z0</accession>
<evidence type="ECO:0000313" key="3">
    <source>
        <dbReference type="Proteomes" id="UP000694402"/>
    </source>
</evidence>
<feature type="domain" description="Fibrinogen C-terminal" evidence="1">
    <location>
        <begin position="68"/>
        <end position="122"/>
    </location>
</feature>
<evidence type="ECO:0000259" key="1">
    <source>
        <dbReference type="Pfam" id="PF00147"/>
    </source>
</evidence>
<dbReference type="InterPro" id="IPR036056">
    <property type="entry name" value="Fibrinogen-like_C"/>
</dbReference>
<name>A0A8C8D1Z0_ONCTS</name>
<dbReference type="InterPro" id="IPR002181">
    <property type="entry name" value="Fibrinogen_a/b/g_C_dom"/>
</dbReference>
<dbReference type="Proteomes" id="UP000694402">
    <property type="component" value="Unassembled WGS sequence"/>
</dbReference>
<keyword evidence="3" id="KW-1185">Reference proteome</keyword>
<dbReference type="AlphaFoldDB" id="A0A8C8D1Z0"/>